<comment type="caution">
    <text evidence="3">The sequence shown here is derived from an EMBL/GenBank/DDBJ whole genome shotgun (WGS) entry which is preliminary data.</text>
</comment>
<feature type="transmembrane region" description="Helical" evidence="2">
    <location>
        <begin position="28"/>
        <end position="48"/>
    </location>
</feature>
<organism evidence="3 4">
    <name type="scientific">Portunus trituberculatus</name>
    <name type="common">Swimming crab</name>
    <name type="synonym">Neptunus trituberculatus</name>
    <dbReference type="NCBI Taxonomy" id="210409"/>
    <lineage>
        <taxon>Eukaryota</taxon>
        <taxon>Metazoa</taxon>
        <taxon>Ecdysozoa</taxon>
        <taxon>Arthropoda</taxon>
        <taxon>Crustacea</taxon>
        <taxon>Multicrustacea</taxon>
        <taxon>Malacostraca</taxon>
        <taxon>Eumalacostraca</taxon>
        <taxon>Eucarida</taxon>
        <taxon>Decapoda</taxon>
        <taxon>Pleocyemata</taxon>
        <taxon>Brachyura</taxon>
        <taxon>Eubrachyura</taxon>
        <taxon>Portunoidea</taxon>
        <taxon>Portunidae</taxon>
        <taxon>Portuninae</taxon>
        <taxon>Portunus</taxon>
    </lineage>
</organism>
<keyword evidence="2" id="KW-0472">Membrane</keyword>
<evidence type="ECO:0000256" key="1">
    <source>
        <dbReference type="SAM" id="MobiDB-lite"/>
    </source>
</evidence>
<dbReference type="Proteomes" id="UP000324222">
    <property type="component" value="Unassembled WGS sequence"/>
</dbReference>
<gene>
    <name evidence="3" type="ORF">E2C01_000794</name>
</gene>
<evidence type="ECO:0000313" key="4">
    <source>
        <dbReference type="Proteomes" id="UP000324222"/>
    </source>
</evidence>
<feature type="region of interest" description="Disordered" evidence="1">
    <location>
        <begin position="238"/>
        <end position="260"/>
    </location>
</feature>
<proteinExistence type="predicted"/>
<dbReference type="OrthoDB" id="4062651at2759"/>
<keyword evidence="4" id="KW-1185">Reference proteome</keyword>
<evidence type="ECO:0000313" key="3">
    <source>
        <dbReference type="EMBL" id="MPC08217.1"/>
    </source>
</evidence>
<keyword evidence="2" id="KW-0812">Transmembrane</keyword>
<name>A0A5B7CFL0_PORTR</name>
<feature type="compositionally biased region" description="Polar residues" evidence="1">
    <location>
        <begin position="238"/>
        <end position="251"/>
    </location>
</feature>
<dbReference type="EMBL" id="VSRR010000022">
    <property type="protein sequence ID" value="MPC08217.1"/>
    <property type="molecule type" value="Genomic_DNA"/>
</dbReference>
<accession>A0A5B7CFL0</accession>
<dbReference type="AlphaFoldDB" id="A0A5B7CFL0"/>
<reference evidence="3 4" key="1">
    <citation type="submission" date="2019-05" db="EMBL/GenBank/DDBJ databases">
        <title>Another draft genome of Portunus trituberculatus and its Hox gene families provides insights of decapod evolution.</title>
        <authorList>
            <person name="Jeong J.-H."/>
            <person name="Song I."/>
            <person name="Kim S."/>
            <person name="Choi T."/>
            <person name="Kim D."/>
            <person name="Ryu S."/>
            <person name="Kim W."/>
        </authorList>
    </citation>
    <scope>NUCLEOTIDE SEQUENCE [LARGE SCALE GENOMIC DNA]</scope>
    <source>
        <tissue evidence="3">Muscle</tissue>
    </source>
</reference>
<evidence type="ECO:0000256" key="2">
    <source>
        <dbReference type="SAM" id="Phobius"/>
    </source>
</evidence>
<keyword evidence="2" id="KW-1133">Transmembrane helix</keyword>
<protein>
    <submittedName>
        <fullName evidence="3">Uncharacterized protein</fullName>
    </submittedName>
</protein>
<sequence length="260" mass="28987">MKGDTRGPPPAPHRTPPFLSLLVGGRSLLAPVLLLLLLLVYSCWILPARADQCMGLAKNGKSFSANHGIYDVACVFLEGLGYQNVTITQYPSTFNHNRVLGRLKAHSQNEIPEVMLNMEVWIPPTVSDLNITADSDGGKHLSGGRFGWFVSKNSSTRPGIITDHWRSFQQDEVAEIFSLLPQEEYDLRHNYTIDTIHSTPSRKRYWCEEEYCNEGVFTPPLCAGRKCATLIIGNHSPPNWQRQNARGTSTLGDPVEGLKK</sequence>